<dbReference type="PANTHER" id="PTHR48078:SF6">
    <property type="entry name" value="L-THREONINE DEHYDRATASE CATABOLIC TDCB"/>
    <property type="match status" value="1"/>
</dbReference>
<dbReference type="SUPFAM" id="SSF53686">
    <property type="entry name" value="Tryptophan synthase beta subunit-like PLP-dependent enzymes"/>
    <property type="match status" value="1"/>
</dbReference>
<organism evidence="5 6">
    <name type="scientific">Kaistella jeonii</name>
    <dbReference type="NCBI Taxonomy" id="266749"/>
    <lineage>
        <taxon>Bacteria</taxon>
        <taxon>Pseudomonadati</taxon>
        <taxon>Bacteroidota</taxon>
        <taxon>Flavobacteriia</taxon>
        <taxon>Flavobacteriales</taxon>
        <taxon>Weeksellaceae</taxon>
        <taxon>Chryseobacterium group</taxon>
        <taxon>Kaistella</taxon>
    </lineage>
</organism>
<dbReference type="EMBL" id="JSYL01000009">
    <property type="protein sequence ID" value="KIA88193.1"/>
    <property type="molecule type" value="Genomic_DNA"/>
</dbReference>
<dbReference type="InterPro" id="IPR000634">
    <property type="entry name" value="Ser/Thr_deHydtase_PyrdxlP-BS"/>
</dbReference>
<evidence type="ECO:0000313" key="5">
    <source>
        <dbReference type="EMBL" id="KIA88193.1"/>
    </source>
</evidence>
<dbReference type="PROSITE" id="PS00165">
    <property type="entry name" value="DEHYDRATASE_SER_THR"/>
    <property type="match status" value="1"/>
</dbReference>
<dbReference type="RefSeq" id="WP_039353443.1">
    <property type="nucleotide sequence ID" value="NZ_FOLA01000011.1"/>
</dbReference>
<dbReference type="Proteomes" id="UP000031473">
    <property type="component" value="Unassembled WGS sequence"/>
</dbReference>
<dbReference type="GO" id="GO:0009097">
    <property type="term" value="P:isoleucine biosynthetic process"/>
    <property type="evidence" value="ECO:0007669"/>
    <property type="project" value="TreeGrafter"/>
</dbReference>
<dbReference type="Pfam" id="PF00291">
    <property type="entry name" value="PALP"/>
    <property type="match status" value="1"/>
</dbReference>
<keyword evidence="6" id="KW-1185">Reference proteome</keyword>
<comment type="caution">
    <text evidence="5">The sequence shown here is derived from an EMBL/GenBank/DDBJ whole genome shotgun (WGS) entry which is preliminary data.</text>
</comment>
<dbReference type="OrthoDB" id="9778118at2"/>
<dbReference type="GO" id="GO:0006565">
    <property type="term" value="P:L-serine catabolic process"/>
    <property type="evidence" value="ECO:0007669"/>
    <property type="project" value="TreeGrafter"/>
</dbReference>
<accession>A0A0C1F8H8</accession>
<dbReference type="InterPro" id="IPR050147">
    <property type="entry name" value="Ser/Thr_Dehydratase"/>
</dbReference>
<evidence type="ECO:0000259" key="4">
    <source>
        <dbReference type="Pfam" id="PF00291"/>
    </source>
</evidence>
<dbReference type="GO" id="GO:0003941">
    <property type="term" value="F:L-serine ammonia-lyase activity"/>
    <property type="evidence" value="ECO:0007669"/>
    <property type="project" value="TreeGrafter"/>
</dbReference>
<dbReference type="GO" id="GO:0030170">
    <property type="term" value="F:pyridoxal phosphate binding"/>
    <property type="evidence" value="ECO:0007669"/>
    <property type="project" value="InterPro"/>
</dbReference>
<dbReference type="Gene3D" id="3.40.50.1100">
    <property type="match status" value="2"/>
</dbReference>
<dbReference type="PANTHER" id="PTHR48078">
    <property type="entry name" value="THREONINE DEHYDRATASE, MITOCHONDRIAL-RELATED"/>
    <property type="match status" value="1"/>
</dbReference>
<protein>
    <submittedName>
        <fullName evidence="5">Threonine synthase</fullName>
        <ecNumber evidence="5">4.2.3.1</ecNumber>
    </submittedName>
</protein>
<evidence type="ECO:0000313" key="6">
    <source>
        <dbReference type="Proteomes" id="UP000031473"/>
    </source>
</evidence>
<sequence>MLKTLNSTNSLFENLQCPACGEFHSGSVIQTVCNQCSSTLFANYKIVRGVGSDIFDQNDSSMWKYSSVLPVKNSKNIISLGEGQTPLLKFSNLKHKENRPIFWKDESGNPTGSFKARGISAALSKAKELGVSDVSIPTAGNAGGALAAYCAKGNLNAHVFMPRDTPKIFKDECRLYGAELIEVNGSISDCGKMNDQYSLRNGWFQISTLKEPYRVEGKKTMGYEIAEQFDYQLPDVLLYPTGGGTGIVGIWKAFDEMQKMGWIGSERPRLVAVQSTSCDGITQAFLNKNMDSEAIDNGFTIANGLRVPKPYASKIILQILRESKGTALSINDHLIEKALKEIALREGILAAPEGAALWEAYKQLCDKNWILPDEIVLFLNTGSGYKYLENLTIES</sequence>
<evidence type="ECO:0000256" key="2">
    <source>
        <dbReference type="ARBA" id="ARBA00022898"/>
    </source>
</evidence>
<proteinExistence type="predicted"/>
<dbReference type="GO" id="GO:0004794">
    <property type="term" value="F:threonine deaminase activity"/>
    <property type="evidence" value="ECO:0007669"/>
    <property type="project" value="TreeGrafter"/>
</dbReference>
<gene>
    <name evidence="5" type="ORF">OA86_11755</name>
</gene>
<dbReference type="STRING" id="266749.SAMN05421876_1118"/>
<dbReference type="GO" id="GO:0006567">
    <property type="term" value="P:L-threonine catabolic process"/>
    <property type="evidence" value="ECO:0007669"/>
    <property type="project" value="TreeGrafter"/>
</dbReference>
<comment type="cofactor">
    <cofactor evidence="1">
        <name>pyridoxal 5'-phosphate</name>
        <dbReference type="ChEBI" id="CHEBI:597326"/>
    </cofactor>
</comment>
<keyword evidence="2" id="KW-0663">Pyridoxal phosphate</keyword>
<evidence type="ECO:0000256" key="3">
    <source>
        <dbReference type="ARBA" id="ARBA00023239"/>
    </source>
</evidence>
<reference evidence="5 6" key="1">
    <citation type="submission" date="2014-10" db="EMBL/GenBank/DDBJ databases">
        <title>Kaistella jeonii genome.</title>
        <authorList>
            <person name="Clayton J.T."/>
            <person name="Newman J.D."/>
        </authorList>
    </citation>
    <scope>NUCLEOTIDE SEQUENCE [LARGE SCALE GENOMIC DNA]</scope>
    <source>
        <strain evidence="5 6">DSM 17048</strain>
    </source>
</reference>
<dbReference type="GO" id="GO:0004795">
    <property type="term" value="F:threonine synthase activity"/>
    <property type="evidence" value="ECO:0007669"/>
    <property type="project" value="UniProtKB-EC"/>
</dbReference>
<dbReference type="InterPro" id="IPR036052">
    <property type="entry name" value="TrpB-like_PALP_sf"/>
</dbReference>
<dbReference type="InterPro" id="IPR001926">
    <property type="entry name" value="TrpB-like_PALP"/>
</dbReference>
<dbReference type="EC" id="4.2.3.1" evidence="5"/>
<dbReference type="AlphaFoldDB" id="A0A0C1F8H8"/>
<feature type="domain" description="Tryptophan synthase beta chain-like PALP" evidence="4">
    <location>
        <begin position="78"/>
        <end position="382"/>
    </location>
</feature>
<evidence type="ECO:0000256" key="1">
    <source>
        <dbReference type="ARBA" id="ARBA00001933"/>
    </source>
</evidence>
<name>A0A0C1F8H8_9FLAO</name>
<keyword evidence="3 5" id="KW-0456">Lyase</keyword>
<dbReference type="NCBIfam" id="NF006050">
    <property type="entry name" value="PRK08197.1"/>
    <property type="match status" value="1"/>
</dbReference>